<dbReference type="InterPro" id="IPR006212">
    <property type="entry name" value="Furin_repeat"/>
</dbReference>
<dbReference type="SMART" id="SM00261">
    <property type="entry name" value="FU"/>
    <property type="match status" value="11"/>
</dbReference>
<dbReference type="EMBL" id="BRXW01000765">
    <property type="protein sequence ID" value="GMH76479.1"/>
    <property type="molecule type" value="Genomic_DNA"/>
</dbReference>
<sequence>MWHGVELLESDVAALYDELSVYSCPAGSSNPTQGRFSDSCVSCVPGKWSDLGSISCTACTPGSFSGAASTSCTACSAGKYLLLSTTGLETSACAPCPSGGYSAASSMTCAPCMAGKYLVNTATSIEAEACTTCPAGSYSDASSSVCIFCPKGSHNEDDGINHLLHNGVEDCRLCAPGRYSASENGAQYCDECPSGKLSGAGAESCGACPAGYVCTSEGQTPCPPGQYSNNDSNCKTCEPGYKCPGSTDRMICSPGSSQPSGGQDSCIPCAAGTFQPSSGHASCLPCSEGHFCPKSSSSPIPCGSVSLFCPQGSEMVQAATAGSYTLPASEESITTRRSQQTCEVGNACVGGAKTSCVAGLTFQTHSGQTSCQSCSVCGAGKYFTSVCTPTSDTVCGDCDLGKFSTGGQSSCDTCTGEGEYSDEIGLSACKIAPAGSKPTSNRHGVEICAPGTYSVGGTDDCTNCESGKFSSAGAIGCTSASTCGAGKFVKTPSTFTTDVECEDCAVGKASAGGQSSCAECDEGHVAPTEGLASCSYCGGGKYASTTSNTCELCQPSTYSVGGKSSCLSCESNTYTDTSGATVCVYCDAGQIPSSDQQSCVSCDAGHYSNIGDTTCSQCLAGLYSSSGSGVCSYCDPGTYSTIASATCTICPGGRVSSNGAASCSDCVAGKYDDGNNICQPCPAGSFSSAGSTACDSSCPAGTYGKMGETSCSECEAGKFAALGAASCELCLAGTYSGSRAGECSICAAGKVSSAGAMECNACEGGFYSHEQSSSCSMCTSGKYSGDEAGVCSVCVAGRYSGTGASSCAICTAGKYSQLVSETEGASTCTDCDSGKFSSEGSESCAGSCLPGTYGGPGSSICVDCGAGTYSEAGADSCINCPGGKYSGAKAGLCVNCDAGKFSGNAAASCETCVADQGYVSSEGQSQCEYCGAEGQASCSYCGAGKYASTTSNTCELCQPSTYSVGGKSSCLSCESNTYTDTSGATVCVYCDAGQIPSSDQQSCVSCDAGHYSNIGDTTCSQCLAGLYSSSGSGVCSYCDPGTYSTIASATCTICPGGRVSSNGAASCSDCVAGKYDDGNNICQPCAAGTFSSAGSTSCDSDCPAGTFGRIGETSCSECEAGKFAPLGADSCQLCEAGTYSGSRAGECTDCTAGTFSSMGAEICTPCEAGFHAQERSPGCSMCTSGKFSEDEAGECSVCSAGKMSGTGASSCATCAAGKYSQLVNENQGANHCTDCDAGKFSSAGSASCSGSCEAGTYGGIGSSVCLDCSPGAYSDAGASSCINCVGGTYSGAKAPSCSTCDAGKYSSNAASSCEACHASQGRFIKTPSTSTSNSECEDCAIGKASIGGQLSCGDCDSEGEYSDETGLPSCKTVPSGHKSTANHGGIIAAGKYSPLASYESCNDCEAGKFSNEANMEVCKNCADFNTHTTSVLGSTSCTCKDTFVSTIDPVTNTRGCTCEPGFTLENGVCVQCQNGFFKSSYGLEACSSCDKYAVKGAIQTDPPATTNHSCLCSIGEFWLDEPPTENPNNLKAQCYPCPEGVDCSTSGSTTRSLNVDAGYWRSSQLSFDVEQCYNSKACQPLNDTKGYANDFYCTDGHTGPLCNICQDGYVMSVTGVCNVCKEMKFYVPDELIVFISVMLALVVALIVYKRCSRKKEEEDRSRSSTGSRGRKPSILSPPMLRRESIESASIPDNDIGQEQGKDESQNDRNSIFNRVKAKGKILTSFYQIVSQYEHVLQVRFPVVFEQFARWVYSVTNLDALKLVSFGCIYKTDYHFKLLFSTLTPIILSLLIFGYYLIRRSSNRVENERRLNFCMTTFLALTYLIFSSVSTTLFKTFQCKRYGDDPTSYLIDDHQIDCDSKEHKFYELYAALMMIVYPIGITGLYAVLLFRKKDLLKTDEKDKDKDFESLKSIAFLWEMYEPRVWWFEIFECIRRLSMTGMLVFVDPGSPTQIVVAILNSIISIVMYSHIKPFQRPSDDSLAIVSSWSIFFTLFGAFMVKTDVDDQENYNDNDIFGYLLIAVNCAGIGLVVLEMAVVPIHYILHRLMTKHFHDRELKGPPEDNDPAKFWDYVETLLHSDEDEAGWQQIHNVVKDSDFKDWVNDYRVSAEWRCSHGNGPIDQVRAKMVIYAEKKKVLEFLLDADTQHEDESDRSIISSSPDMKRYYVAKKMLFPFYDRDFVMEEWTGDCKALGNKNQTMVIARSCTDLRRHSEKSSASLKRTRGEIEIFAYLLESTRIQGTLALATQVTFIGGGFDMKGLLFTDLLGRIVYVRLMQYMLEVLDIKFNPEGKHFSSKRLSRRKLGQRTFATEVVANAIIEKSRFGSGFILGSDIEKASSKVKINTPKRRTSVGEEIAMTALKTGAAGKKKKQGVAQAPKTKFDTKKVEGAGDDSNAEKVLPSKSATKHQLPPTERSHSSPDIIQKWKKKADLSSSVTGSLRSFKEERNLTQGSAKEVELADLKLQNKNKIKYEDDEDLG</sequence>
<feature type="transmembrane region" description="Helical" evidence="3">
    <location>
        <begin position="1777"/>
        <end position="1797"/>
    </location>
</feature>
<keyword evidence="3" id="KW-0812">Transmembrane</keyword>
<dbReference type="Gene3D" id="2.10.220.10">
    <property type="entry name" value="Hormone Receptor, Insulin-like Growth Factor Receptor 1, Chain A, domain 2"/>
    <property type="match status" value="1"/>
</dbReference>
<feature type="transmembrane region" description="Helical" evidence="3">
    <location>
        <begin position="1631"/>
        <end position="1648"/>
    </location>
</feature>
<dbReference type="InterPro" id="IPR023393">
    <property type="entry name" value="START-like_dom_sf"/>
</dbReference>
<dbReference type="SMART" id="SM01411">
    <property type="entry name" value="Ephrin_rec_like"/>
    <property type="match status" value="27"/>
</dbReference>
<feature type="region of interest" description="Disordered" evidence="2">
    <location>
        <begin position="1657"/>
        <end position="1676"/>
    </location>
</feature>
<feature type="transmembrane region" description="Helical" evidence="3">
    <location>
        <begin position="1980"/>
        <end position="1998"/>
    </location>
</feature>
<dbReference type="Pfam" id="PF07699">
    <property type="entry name" value="Ephrin_rec_like"/>
    <property type="match status" value="1"/>
</dbReference>
<evidence type="ECO:0000256" key="2">
    <source>
        <dbReference type="SAM" id="MobiDB-lite"/>
    </source>
</evidence>
<feature type="disulfide bond" evidence="1">
    <location>
        <begin position="377"/>
        <end position="395"/>
    </location>
</feature>
<accession>A0A9W7AY16</accession>
<dbReference type="Gene3D" id="3.30.530.20">
    <property type="match status" value="1"/>
</dbReference>
<evidence type="ECO:0000259" key="4">
    <source>
        <dbReference type="PROSITE" id="PS50050"/>
    </source>
</evidence>
<dbReference type="SUPFAM" id="SSF55961">
    <property type="entry name" value="Bet v1-like"/>
    <property type="match status" value="1"/>
</dbReference>
<dbReference type="PROSITE" id="PS50050">
    <property type="entry name" value="TNFR_NGFR_2"/>
    <property type="match status" value="1"/>
</dbReference>
<keyword evidence="3" id="KW-0472">Membrane</keyword>
<feature type="region of interest" description="Disordered" evidence="2">
    <location>
        <begin position="2361"/>
        <end position="2476"/>
    </location>
</feature>
<dbReference type="SMART" id="SM00208">
    <property type="entry name" value="TNFR"/>
    <property type="match status" value="10"/>
</dbReference>
<dbReference type="InterPro" id="IPR011641">
    <property type="entry name" value="Tyr-kin_ephrin_A/B_rcpt-like"/>
</dbReference>
<dbReference type="PANTHER" id="PTHR46967:SF2">
    <property type="entry name" value="SUSHI, VON WILLEBRAND FACTOR TYPE A, EGF AND PENTRAXIN DOMAIN-CONTAINING PROTEIN 1-LIKE"/>
    <property type="match status" value="1"/>
</dbReference>
<feature type="disulfide bond" evidence="1">
    <location>
        <begin position="356"/>
        <end position="371"/>
    </location>
</feature>
<evidence type="ECO:0000313" key="5">
    <source>
        <dbReference type="EMBL" id="GMH76479.1"/>
    </source>
</evidence>
<feature type="transmembrane region" description="Helical" evidence="3">
    <location>
        <begin position="1950"/>
        <end position="1968"/>
    </location>
</feature>
<proteinExistence type="predicted"/>
<dbReference type="Gene3D" id="2.10.50.10">
    <property type="entry name" value="Tumor Necrosis Factor Receptor, subunit A, domain 2"/>
    <property type="match status" value="13"/>
</dbReference>
<organism evidence="5 6">
    <name type="scientific">Triparma laevis f. longispina</name>
    <dbReference type="NCBI Taxonomy" id="1714387"/>
    <lineage>
        <taxon>Eukaryota</taxon>
        <taxon>Sar</taxon>
        <taxon>Stramenopiles</taxon>
        <taxon>Ochrophyta</taxon>
        <taxon>Bolidophyceae</taxon>
        <taxon>Parmales</taxon>
        <taxon>Triparmaceae</taxon>
        <taxon>Triparma</taxon>
    </lineage>
</organism>
<keyword evidence="6" id="KW-1185">Reference proteome</keyword>
<feature type="repeat" description="TNFR-Cys" evidence="1">
    <location>
        <begin position="355"/>
        <end position="395"/>
    </location>
</feature>
<reference evidence="6" key="1">
    <citation type="journal article" date="2023" name="Commun. Biol.">
        <title>Genome analysis of Parmales, the sister group of diatoms, reveals the evolutionary specialization of diatoms from phago-mixotrophs to photoautotrophs.</title>
        <authorList>
            <person name="Ban H."/>
            <person name="Sato S."/>
            <person name="Yoshikawa S."/>
            <person name="Yamada K."/>
            <person name="Nakamura Y."/>
            <person name="Ichinomiya M."/>
            <person name="Sato N."/>
            <person name="Blanc-Mathieu R."/>
            <person name="Endo H."/>
            <person name="Kuwata A."/>
            <person name="Ogata H."/>
        </authorList>
    </citation>
    <scope>NUCLEOTIDE SEQUENCE [LARGE SCALE GENOMIC DNA]</scope>
    <source>
        <strain evidence="6">NIES 3700</strain>
    </source>
</reference>
<dbReference type="Pfam" id="PF00020">
    <property type="entry name" value="TNFR_c6"/>
    <property type="match status" value="1"/>
</dbReference>
<dbReference type="PANTHER" id="PTHR46967">
    <property type="entry name" value="INSULIN-LIKE GROWTH FACTOR BINDING PROTEIN,N-TERMINAL"/>
    <property type="match status" value="1"/>
</dbReference>
<dbReference type="InterPro" id="IPR009030">
    <property type="entry name" value="Growth_fac_rcpt_cys_sf"/>
</dbReference>
<dbReference type="InterPro" id="IPR001368">
    <property type="entry name" value="TNFR/NGFR_Cys_rich_reg"/>
</dbReference>
<evidence type="ECO:0000313" key="6">
    <source>
        <dbReference type="Proteomes" id="UP001165122"/>
    </source>
</evidence>
<keyword evidence="3" id="KW-1133">Transmembrane helix</keyword>
<name>A0A9W7AY16_9STRA</name>
<keyword evidence="1" id="KW-1015">Disulfide bond</keyword>
<feature type="transmembrane region" description="Helical" evidence="3">
    <location>
        <begin position="1867"/>
        <end position="1889"/>
    </location>
</feature>
<evidence type="ECO:0000256" key="1">
    <source>
        <dbReference type="PROSITE-ProRule" id="PRU00206"/>
    </source>
</evidence>
<protein>
    <recommendedName>
        <fullName evidence="4">TNFR-Cys domain-containing protein</fullName>
    </recommendedName>
</protein>
<gene>
    <name evidence="5" type="ORF">TrLO_g8185</name>
</gene>
<dbReference type="SUPFAM" id="SSF57184">
    <property type="entry name" value="Growth factor receptor domain"/>
    <property type="match status" value="8"/>
</dbReference>
<dbReference type="OrthoDB" id="201089at2759"/>
<dbReference type="Proteomes" id="UP001165122">
    <property type="component" value="Unassembled WGS sequence"/>
</dbReference>
<dbReference type="PROSITE" id="PS00652">
    <property type="entry name" value="TNFR_NGFR_1"/>
    <property type="match status" value="1"/>
</dbReference>
<evidence type="ECO:0000256" key="3">
    <source>
        <dbReference type="SAM" id="Phobius"/>
    </source>
</evidence>
<feature type="compositionally biased region" description="Basic and acidic residues" evidence="2">
    <location>
        <begin position="2377"/>
        <end position="2386"/>
    </location>
</feature>
<feature type="transmembrane region" description="Helical" evidence="3">
    <location>
        <begin position="2013"/>
        <end position="2042"/>
    </location>
</feature>
<comment type="caution">
    <text evidence="5">The sequence shown here is derived from an EMBL/GenBank/DDBJ whole genome shotgun (WGS) entry which is preliminary data.</text>
</comment>
<feature type="domain" description="TNFR-Cys" evidence="4">
    <location>
        <begin position="355"/>
        <end position="395"/>
    </location>
</feature>
<feature type="transmembrane region" description="Helical" evidence="3">
    <location>
        <begin position="1809"/>
        <end position="1833"/>
    </location>
</feature>
<feature type="disulfide bond" evidence="1">
    <location>
        <begin position="374"/>
        <end position="387"/>
    </location>
</feature>